<dbReference type="SMART" id="SM00198">
    <property type="entry name" value="SCP"/>
    <property type="match status" value="1"/>
</dbReference>
<dbReference type="InterPro" id="IPR018244">
    <property type="entry name" value="Allrgn_V5/Tpx1_CS"/>
</dbReference>
<organism evidence="2 3">
    <name type="scientific">Trichostrongylus colubriformis</name>
    <name type="common">Black scour worm</name>
    <dbReference type="NCBI Taxonomy" id="6319"/>
    <lineage>
        <taxon>Eukaryota</taxon>
        <taxon>Metazoa</taxon>
        <taxon>Ecdysozoa</taxon>
        <taxon>Nematoda</taxon>
        <taxon>Chromadorea</taxon>
        <taxon>Rhabditida</taxon>
        <taxon>Rhabditina</taxon>
        <taxon>Rhabditomorpha</taxon>
        <taxon>Strongyloidea</taxon>
        <taxon>Trichostrongylidae</taxon>
        <taxon>Trichostrongylus</taxon>
    </lineage>
</organism>
<dbReference type="PROSITE" id="PS01009">
    <property type="entry name" value="CRISP_1"/>
    <property type="match status" value="1"/>
</dbReference>
<dbReference type="Proteomes" id="UP001331761">
    <property type="component" value="Unassembled WGS sequence"/>
</dbReference>
<dbReference type="InterPro" id="IPR014044">
    <property type="entry name" value="CAP_dom"/>
</dbReference>
<evidence type="ECO:0000313" key="3">
    <source>
        <dbReference type="Proteomes" id="UP001331761"/>
    </source>
</evidence>
<dbReference type="InterPro" id="IPR001283">
    <property type="entry name" value="CRISP-related"/>
</dbReference>
<dbReference type="Pfam" id="PF00188">
    <property type="entry name" value="CAP"/>
    <property type="match status" value="1"/>
</dbReference>
<dbReference type="PANTHER" id="PTHR10334">
    <property type="entry name" value="CYSTEINE-RICH SECRETORY PROTEIN-RELATED"/>
    <property type="match status" value="1"/>
</dbReference>
<evidence type="ECO:0000259" key="1">
    <source>
        <dbReference type="SMART" id="SM00198"/>
    </source>
</evidence>
<gene>
    <name evidence="2" type="ORF">GCK32_017291</name>
</gene>
<dbReference type="InterPro" id="IPR035940">
    <property type="entry name" value="CAP_sf"/>
</dbReference>
<dbReference type="Gene3D" id="3.40.33.10">
    <property type="entry name" value="CAP"/>
    <property type="match status" value="1"/>
</dbReference>
<name>A0AAN8EM91_TRICO</name>
<dbReference type="SUPFAM" id="SSF55797">
    <property type="entry name" value="PR-1-like"/>
    <property type="match status" value="1"/>
</dbReference>
<dbReference type="CDD" id="cd05380">
    <property type="entry name" value="CAP_euk"/>
    <property type="match status" value="1"/>
</dbReference>
<sequence>MVAWLQQCKWGHSSDTDRKGLGENLWMVSRSGYNKTAAIISAVASWFSELKNKGVPTANKLTMDVFNRGVGHYTQLVWQRSDRIGCGIQDCPDRPMTYVGCEYQTAGNVINHYIYEIGDPCTEDKDFSKGFHSSKAMAGAGAGADEVS</sequence>
<comment type="caution">
    <text evidence="2">The sequence shown here is derived from an EMBL/GenBank/DDBJ whole genome shotgun (WGS) entry which is preliminary data.</text>
</comment>
<dbReference type="EMBL" id="WIXE01025973">
    <property type="protein sequence ID" value="KAK5964301.1"/>
    <property type="molecule type" value="Genomic_DNA"/>
</dbReference>
<accession>A0AAN8EM91</accession>
<proteinExistence type="predicted"/>
<reference evidence="2 3" key="1">
    <citation type="submission" date="2019-10" db="EMBL/GenBank/DDBJ databases">
        <title>Assembly and Annotation for the nematode Trichostrongylus colubriformis.</title>
        <authorList>
            <person name="Martin J."/>
        </authorList>
    </citation>
    <scope>NUCLEOTIDE SEQUENCE [LARGE SCALE GENOMIC DNA]</scope>
    <source>
        <strain evidence="2">G859</strain>
        <tissue evidence="2">Whole worm</tissue>
    </source>
</reference>
<protein>
    <submittedName>
        <fullName evidence="2">Ancylostoma secreted protein 2</fullName>
    </submittedName>
</protein>
<dbReference type="AlphaFoldDB" id="A0AAN8EM91"/>
<dbReference type="GO" id="GO:0005576">
    <property type="term" value="C:extracellular region"/>
    <property type="evidence" value="ECO:0007669"/>
    <property type="project" value="InterPro"/>
</dbReference>
<feature type="domain" description="SCP" evidence="1">
    <location>
        <begin position="1"/>
        <end position="111"/>
    </location>
</feature>
<evidence type="ECO:0000313" key="2">
    <source>
        <dbReference type="EMBL" id="KAK5964301.1"/>
    </source>
</evidence>
<keyword evidence="3" id="KW-1185">Reference proteome</keyword>
<dbReference type="PRINTS" id="PR00837">
    <property type="entry name" value="V5TPXLIKE"/>
</dbReference>